<evidence type="ECO:0000313" key="1">
    <source>
        <dbReference type="EMBL" id="MFC4517824.1"/>
    </source>
</evidence>
<name>A0ABV9BUR4_9ACTN</name>
<evidence type="ECO:0000313" key="2">
    <source>
        <dbReference type="Proteomes" id="UP001595990"/>
    </source>
</evidence>
<gene>
    <name evidence="1" type="ORF">ACFPEN_33600</name>
</gene>
<reference evidence="2" key="1">
    <citation type="journal article" date="2019" name="Int. J. Syst. Evol. Microbiol.">
        <title>The Global Catalogue of Microorganisms (GCM) 10K type strain sequencing project: providing services to taxonomists for standard genome sequencing and annotation.</title>
        <authorList>
            <consortium name="The Broad Institute Genomics Platform"/>
            <consortium name="The Broad Institute Genome Sequencing Center for Infectious Disease"/>
            <person name="Wu L."/>
            <person name="Ma J."/>
        </authorList>
    </citation>
    <scope>NUCLEOTIDE SEQUENCE [LARGE SCALE GENOMIC DNA]</scope>
    <source>
        <strain evidence="2">CECT 8064</strain>
    </source>
</reference>
<proteinExistence type="predicted"/>
<accession>A0ABV9BUR4</accession>
<protein>
    <submittedName>
        <fullName evidence="1">Uncharacterized protein</fullName>
    </submittedName>
</protein>
<dbReference type="RefSeq" id="WP_358241016.1">
    <property type="nucleotide sequence ID" value="NZ_JBHSFS010000026.1"/>
</dbReference>
<keyword evidence="2" id="KW-1185">Reference proteome</keyword>
<sequence>MLTAPPQPLIVGSDGFVPEPCVLHPEQVATCPFAGLLSGELYARIDAWEKALELEEEAEQAADGCATEPPGYQ</sequence>
<comment type="caution">
    <text evidence="1">The sequence shown here is derived from an EMBL/GenBank/DDBJ whole genome shotgun (WGS) entry which is preliminary data.</text>
</comment>
<dbReference type="EMBL" id="JBHSFS010000026">
    <property type="protein sequence ID" value="MFC4517824.1"/>
    <property type="molecule type" value="Genomic_DNA"/>
</dbReference>
<dbReference type="Proteomes" id="UP001595990">
    <property type="component" value="Unassembled WGS sequence"/>
</dbReference>
<organism evidence="1 2">
    <name type="scientific">Streptomyces ehimensis</name>
    <dbReference type="NCBI Taxonomy" id="68195"/>
    <lineage>
        <taxon>Bacteria</taxon>
        <taxon>Bacillati</taxon>
        <taxon>Actinomycetota</taxon>
        <taxon>Actinomycetes</taxon>
        <taxon>Kitasatosporales</taxon>
        <taxon>Streptomycetaceae</taxon>
        <taxon>Streptomyces</taxon>
    </lineage>
</organism>